<evidence type="ECO:0000313" key="3">
    <source>
        <dbReference type="EMBL" id="TWU65085.1"/>
    </source>
</evidence>
<evidence type="ECO:0000256" key="1">
    <source>
        <dbReference type="SAM" id="MobiDB-lite"/>
    </source>
</evidence>
<protein>
    <submittedName>
        <fullName evidence="3">Uncharacterized protein</fullName>
    </submittedName>
</protein>
<dbReference type="OrthoDB" id="264874at2"/>
<dbReference type="AlphaFoldDB" id="A0A5C6FU49"/>
<gene>
    <name evidence="3" type="ORF">V7x_06300</name>
</gene>
<dbReference type="Proteomes" id="UP000316476">
    <property type="component" value="Unassembled WGS sequence"/>
</dbReference>
<feature type="compositionally biased region" description="Basic and acidic residues" evidence="1">
    <location>
        <begin position="80"/>
        <end position="96"/>
    </location>
</feature>
<dbReference type="EMBL" id="SJPZ01000001">
    <property type="protein sequence ID" value="TWU65085.1"/>
    <property type="molecule type" value="Genomic_DNA"/>
</dbReference>
<keyword evidence="2" id="KW-1133">Transmembrane helix</keyword>
<evidence type="ECO:0000313" key="4">
    <source>
        <dbReference type="Proteomes" id="UP000316476"/>
    </source>
</evidence>
<organism evidence="3 4">
    <name type="scientific">Crateriforma conspicua</name>
    <dbReference type="NCBI Taxonomy" id="2527996"/>
    <lineage>
        <taxon>Bacteria</taxon>
        <taxon>Pseudomonadati</taxon>
        <taxon>Planctomycetota</taxon>
        <taxon>Planctomycetia</taxon>
        <taxon>Planctomycetales</taxon>
        <taxon>Planctomycetaceae</taxon>
        <taxon>Crateriforma</taxon>
    </lineage>
</organism>
<comment type="caution">
    <text evidence="3">The sequence shown here is derived from an EMBL/GenBank/DDBJ whole genome shotgun (WGS) entry which is preliminary data.</text>
</comment>
<keyword evidence="2" id="KW-0812">Transmembrane</keyword>
<feature type="region of interest" description="Disordered" evidence="1">
    <location>
        <begin position="80"/>
        <end position="99"/>
    </location>
</feature>
<accession>A0A5C6FU49</accession>
<feature type="region of interest" description="Disordered" evidence="1">
    <location>
        <begin position="136"/>
        <end position="155"/>
    </location>
</feature>
<feature type="transmembrane region" description="Helical" evidence="2">
    <location>
        <begin position="44"/>
        <end position="65"/>
    </location>
</feature>
<name>A0A5C6FU49_9PLAN</name>
<sequence length="314" mass="34978">MPPATSAEIEPPPVADGDVQLLREARRAEREKLRTSRFDVVTSFFMALIWFIGTFVVLMFIIWLLSGDPRPMVLKPQIEEASGRGENAEGFERDFEPPGEEEVEELLEPTLEDTIEAVTDSVSSVAATLTSNDTQATATNVGTGMGDSRPPGPPGEGPYVVPRGERWQLNFTAKDIKSYAKQLDFFGIELAVMGGGTQGVDYAFNLAGKPKSRRLVDTSTEKRLYFMWTRPSPLQRFDQQLLMQAGVSLDGGRTQLRFIPPELEDLLYTIEMTHAFSKGRETVQEIAKTVFECKPGGDGFTFEVIDQRYRSPKP</sequence>
<evidence type="ECO:0000256" key="2">
    <source>
        <dbReference type="SAM" id="Phobius"/>
    </source>
</evidence>
<reference evidence="3 4" key="1">
    <citation type="submission" date="2019-02" db="EMBL/GenBank/DDBJ databases">
        <title>Deep-cultivation of Planctomycetes and their phenomic and genomic characterization uncovers novel biology.</title>
        <authorList>
            <person name="Wiegand S."/>
            <person name="Jogler M."/>
            <person name="Boedeker C."/>
            <person name="Pinto D."/>
            <person name="Vollmers J."/>
            <person name="Rivas-Marin E."/>
            <person name="Kohn T."/>
            <person name="Peeters S.H."/>
            <person name="Heuer A."/>
            <person name="Rast P."/>
            <person name="Oberbeckmann S."/>
            <person name="Bunk B."/>
            <person name="Jeske O."/>
            <person name="Meyerdierks A."/>
            <person name="Storesund J.E."/>
            <person name="Kallscheuer N."/>
            <person name="Luecker S."/>
            <person name="Lage O.M."/>
            <person name="Pohl T."/>
            <person name="Merkel B.J."/>
            <person name="Hornburger P."/>
            <person name="Mueller R.-W."/>
            <person name="Bruemmer F."/>
            <person name="Labrenz M."/>
            <person name="Spormann A.M."/>
            <person name="Op Den Camp H."/>
            <person name="Overmann J."/>
            <person name="Amann R."/>
            <person name="Jetten M.S.M."/>
            <person name="Mascher T."/>
            <person name="Medema M.H."/>
            <person name="Devos D.P."/>
            <person name="Kaster A.-K."/>
            <person name="Ovreas L."/>
            <person name="Rohde M."/>
            <person name="Galperin M.Y."/>
            <person name="Jogler C."/>
        </authorList>
    </citation>
    <scope>NUCLEOTIDE SEQUENCE [LARGE SCALE GENOMIC DNA]</scope>
    <source>
        <strain evidence="3 4">V7</strain>
    </source>
</reference>
<proteinExistence type="predicted"/>
<dbReference type="RefSeq" id="WP_146410705.1">
    <property type="nucleotide sequence ID" value="NZ_SJPZ01000001.1"/>
</dbReference>
<keyword evidence="2" id="KW-0472">Membrane</keyword>